<sequence>MGGWCRSLSIVNRSDGGPLCPSLPESLACFVQSLTVSCGVRHQSRRHLVIYIGTFTSHNGI</sequence>
<gene>
    <name evidence="1" type="ORF">PILCRDRAFT_710194</name>
</gene>
<reference evidence="1 2" key="1">
    <citation type="submission" date="2014-04" db="EMBL/GenBank/DDBJ databases">
        <authorList>
            <consortium name="DOE Joint Genome Institute"/>
            <person name="Kuo A."/>
            <person name="Tarkka M."/>
            <person name="Buscot F."/>
            <person name="Kohler A."/>
            <person name="Nagy L.G."/>
            <person name="Floudas D."/>
            <person name="Copeland A."/>
            <person name="Barry K.W."/>
            <person name="Cichocki N."/>
            <person name="Veneault-Fourrey C."/>
            <person name="LaButti K."/>
            <person name="Lindquist E.A."/>
            <person name="Lipzen A."/>
            <person name="Lundell T."/>
            <person name="Morin E."/>
            <person name="Murat C."/>
            <person name="Sun H."/>
            <person name="Tunlid A."/>
            <person name="Henrissat B."/>
            <person name="Grigoriev I.V."/>
            <person name="Hibbett D.S."/>
            <person name="Martin F."/>
            <person name="Nordberg H.P."/>
            <person name="Cantor M.N."/>
            <person name="Hua S.X."/>
        </authorList>
    </citation>
    <scope>NUCLEOTIDE SEQUENCE [LARGE SCALE GENOMIC DNA]</scope>
    <source>
        <strain evidence="1 2">F 1598</strain>
    </source>
</reference>
<name>A0A0C3F2N7_PILCF</name>
<evidence type="ECO:0000313" key="1">
    <source>
        <dbReference type="EMBL" id="KIM74156.1"/>
    </source>
</evidence>
<protein>
    <submittedName>
        <fullName evidence="1">Uncharacterized protein</fullName>
    </submittedName>
</protein>
<evidence type="ECO:0000313" key="2">
    <source>
        <dbReference type="Proteomes" id="UP000054166"/>
    </source>
</evidence>
<reference evidence="2" key="2">
    <citation type="submission" date="2015-01" db="EMBL/GenBank/DDBJ databases">
        <title>Evolutionary Origins and Diversification of the Mycorrhizal Mutualists.</title>
        <authorList>
            <consortium name="DOE Joint Genome Institute"/>
            <consortium name="Mycorrhizal Genomics Consortium"/>
            <person name="Kohler A."/>
            <person name="Kuo A."/>
            <person name="Nagy L.G."/>
            <person name="Floudas D."/>
            <person name="Copeland A."/>
            <person name="Barry K.W."/>
            <person name="Cichocki N."/>
            <person name="Veneault-Fourrey C."/>
            <person name="LaButti K."/>
            <person name="Lindquist E.A."/>
            <person name="Lipzen A."/>
            <person name="Lundell T."/>
            <person name="Morin E."/>
            <person name="Murat C."/>
            <person name="Riley R."/>
            <person name="Ohm R."/>
            <person name="Sun H."/>
            <person name="Tunlid A."/>
            <person name="Henrissat B."/>
            <person name="Grigoriev I.V."/>
            <person name="Hibbett D.S."/>
            <person name="Martin F."/>
        </authorList>
    </citation>
    <scope>NUCLEOTIDE SEQUENCE [LARGE SCALE GENOMIC DNA]</scope>
    <source>
        <strain evidence="2">F 1598</strain>
    </source>
</reference>
<organism evidence="1 2">
    <name type="scientific">Piloderma croceum (strain F 1598)</name>
    <dbReference type="NCBI Taxonomy" id="765440"/>
    <lineage>
        <taxon>Eukaryota</taxon>
        <taxon>Fungi</taxon>
        <taxon>Dikarya</taxon>
        <taxon>Basidiomycota</taxon>
        <taxon>Agaricomycotina</taxon>
        <taxon>Agaricomycetes</taxon>
        <taxon>Agaricomycetidae</taxon>
        <taxon>Atheliales</taxon>
        <taxon>Atheliaceae</taxon>
        <taxon>Piloderma</taxon>
    </lineage>
</organism>
<proteinExistence type="predicted"/>
<dbReference type="HOGENOM" id="CLU_2923492_0_0_1"/>
<dbReference type="AlphaFoldDB" id="A0A0C3F2N7"/>
<dbReference type="Proteomes" id="UP000054166">
    <property type="component" value="Unassembled WGS sequence"/>
</dbReference>
<dbReference type="EMBL" id="KN833065">
    <property type="protein sequence ID" value="KIM74156.1"/>
    <property type="molecule type" value="Genomic_DNA"/>
</dbReference>
<dbReference type="InParanoid" id="A0A0C3F2N7"/>
<accession>A0A0C3F2N7</accession>
<keyword evidence="2" id="KW-1185">Reference proteome</keyword>